<dbReference type="SUPFAM" id="SSF53098">
    <property type="entry name" value="Ribonuclease H-like"/>
    <property type="match status" value="1"/>
</dbReference>
<dbReference type="PROSITE" id="PS50879">
    <property type="entry name" value="RNASE_H_1"/>
    <property type="match status" value="1"/>
</dbReference>
<dbReference type="GO" id="GO:0003676">
    <property type="term" value="F:nucleic acid binding"/>
    <property type="evidence" value="ECO:0007669"/>
    <property type="project" value="InterPro"/>
</dbReference>
<evidence type="ECO:0000259" key="1">
    <source>
        <dbReference type="PROSITE" id="PS50879"/>
    </source>
</evidence>
<dbReference type="InterPro" id="IPR012337">
    <property type="entry name" value="RNaseH-like_sf"/>
</dbReference>
<gene>
    <name evidence="2" type="ORF">FWK35_00027618</name>
</gene>
<dbReference type="EMBL" id="VUJU01002921">
    <property type="protein sequence ID" value="KAF0759666.1"/>
    <property type="molecule type" value="Genomic_DNA"/>
</dbReference>
<dbReference type="AlphaFoldDB" id="A0A6G0YPR1"/>
<dbReference type="Gene3D" id="3.30.420.10">
    <property type="entry name" value="Ribonuclease H-like superfamily/Ribonuclease H"/>
    <property type="match status" value="1"/>
</dbReference>
<evidence type="ECO:0000313" key="3">
    <source>
        <dbReference type="Proteomes" id="UP000478052"/>
    </source>
</evidence>
<protein>
    <submittedName>
        <fullName evidence="2">RNase H domain-containing protein</fullName>
    </submittedName>
</protein>
<accession>A0A6G0YPR1</accession>
<sequence length="189" mass="21866">MLSKLHILFSLTESGSDIQFIWVPGHTGIAGNEFADKLSKFSASLRCPSRTKIPWSDFIPILRSSTSNLWLRHWSSFPPHFTTLDRNISPTIPTTQWFHNLDISRKCITSFSHLRFRHTRLLSHSFKLSLNDSPLCTLHNNPMVCVINHLLFIYPSLSTHRDHLLSILNTSNIPFDTKIYFLKNKKTSY</sequence>
<dbReference type="GO" id="GO:0004523">
    <property type="term" value="F:RNA-DNA hybrid ribonuclease activity"/>
    <property type="evidence" value="ECO:0007669"/>
    <property type="project" value="InterPro"/>
</dbReference>
<dbReference type="InterPro" id="IPR036397">
    <property type="entry name" value="RNaseH_sf"/>
</dbReference>
<dbReference type="Proteomes" id="UP000478052">
    <property type="component" value="Unassembled WGS sequence"/>
</dbReference>
<evidence type="ECO:0000313" key="2">
    <source>
        <dbReference type="EMBL" id="KAF0759666.1"/>
    </source>
</evidence>
<organism evidence="2 3">
    <name type="scientific">Aphis craccivora</name>
    <name type="common">Cowpea aphid</name>
    <dbReference type="NCBI Taxonomy" id="307492"/>
    <lineage>
        <taxon>Eukaryota</taxon>
        <taxon>Metazoa</taxon>
        <taxon>Ecdysozoa</taxon>
        <taxon>Arthropoda</taxon>
        <taxon>Hexapoda</taxon>
        <taxon>Insecta</taxon>
        <taxon>Pterygota</taxon>
        <taxon>Neoptera</taxon>
        <taxon>Paraneoptera</taxon>
        <taxon>Hemiptera</taxon>
        <taxon>Sternorrhyncha</taxon>
        <taxon>Aphidomorpha</taxon>
        <taxon>Aphidoidea</taxon>
        <taxon>Aphididae</taxon>
        <taxon>Aphidini</taxon>
        <taxon>Aphis</taxon>
        <taxon>Aphis</taxon>
    </lineage>
</organism>
<dbReference type="InterPro" id="IPR002156">
    <property type="entry name" value="RNaseH_domain"/>
</dbReference>
<proteinExistence type="predicted"/>
<keyword evidence="3" id="KW-1185">Reference proteome</keyword>
<comment type="caution">
    <text evidence="2">The sequence shown here is derived from an EMBL/GenBank/DDBJ whole genome shotgun (WGS) entry which is preliminary data.</text>
</comment>
<feature type="domain" description="RNase H type-1" evidence="1">
    <location>
        <begin position="1"/>
        <end position="44"/>
    </location>
</feature>
<reference evidence="2 3" key="1">
    <citation type="submission" date="2019-08" db="EMBL/GenBank/DDBJ databases">
        <title>Whole genome of Aphis craccivora.</title>
        <authorList>
            <person name="Voronova N.V."/>
            <person name="Shulinski R.S."/>
            <person name="Bandarenka Y.V."/>
            <person name="Zhorov D.G."/>
            <person name="Warner D."/>
        </authorList>
    </citation>
    <scope>NUCLEOTIDE SEQUENCE [LARGE SCALE GENOMIC DNA]</scope>
    <source>
        <strain evidence="2">180601</strain>
        <tissue evidence="2">Whole Body</tissue>
    </source>
</reference>
<name>A0A6G0YPR1_APHCR</name>
<dbReference type="OrthoDB" id="6628071at2759"/>